<reference evidence="1 2" key="1">
    <citation type="submission" date="2015-08" db="EMBL/GenBank/DDBJ databases">
        <title>Genomes of Isolates from Cabo Rojo, PR.</title>
        <authorList>
            <person name="Sanchez-Nieves R.L."/>
            <person name="Montalvo-Rodriguez R."/>
        </authorList>
    </citation>
    <scope>NUCLEOTIDE SEQUENCE [LARGE SCALE GENOMIC DNA]</scope>
    <source>
        <strain evidence="1 2">5</strain>
    </source>
</reference>
<name>A0A0N1IUK9_9EURY</name>
<gene>
    <name evidence="1" type="ORF">AMR74_16575</name>
</gene>
<dbReference type="AlphaFoldDB" id="A0A0N1IUK9"/>
<protein>
    <submittedName>
        <fullName evidence="1">Uncharacterized protein</fullName>
    </submittedName>
</protein>
<dbReference type="Proteomes" id="UP000037747">
    <property type="component" value="Unassembled WGS sequence"/>
</dbReference>
<sequence length="60" mass="6749">MGDSVANICASDRFRAYLQEFRKRHPLDTDLAAKYGFLTDIEEHSDSMTQHTRGTFGGLA</sequence>
<organism evidence="1 2">
    <name type="scientific">Halorubrum tropicale</name>
    <dbReference type="NCBI Taxonomy" id="1765655"/>
    <lineage>
        <taxon>Archaea</taxon>
        <taxon>Methanobacteriati</taxon>
        <taxon>Methanobacteriota</taxon>
        <taxon>Stenosarchaea group</taxon>
        <taxon>Halobacteria</taxon>
        <taxon>Halobacteriales</taxon>
        <taxon>Haloferacaceae</taxon>
        <taxon>Halorubrum</taxon>
    </lineage>
</organism>
<proteinExistence type="predicted"/>
<dbReference type="STRING" id="1765655.AMR74_16575"/>
<evidence type="ECO:0000313" key="2">
    <source>
        <dbReference type="Proteomes" id="UP000037747"/>
    </source>
</evidence>
<dbReference type="RefSeq" id="WP_053773155.1">
    <property type="nucleotide sequence ID" value="NZ_LIST01000012.1"/>
</dbReference>
<evidence type="ECO:0000313" key="1">
    <source>
        <dbReference type="EMBL" id="KOX93256.1"/>
    </source>
</evidence>
<keyword evidence="2" id="KW-1185">Reference proteome</keyword>
<dbReference type="EMBL" id="LIST01000012">
    <property type="protein sequence ID" value="KOX93256.1"/>
    <property type="molecule type" value="Genomic_DNA"/>
</dbReference>
<accession>A0A0N1IUK9</accession>
<comment type="caution">
    <text evidence="1">The sequence shown here is derived from an EMBL/GenBank/DDBJ whole genome shotgun (WGS) entry which is preliminary data.</text>
</comment>